<gene>
    <name evidence="2" type="ORF">KM295_01020</name>
</gene>
<feature type="compositionally biased region" description="Polar residues" evidence="1">
    <location>
        <begin position="1"/>
        <end position="14"/>
    </location>
</feature>
<protein>
    <submittedName>
        <fullName evidence="2">Uncharacterized protein</fullName>
    </submittedName>
</protein>
<name>A0A9R1CQ88_9EURY</name>
<reference evidence="2" key="1">
    <citation type="journal article" date="2023" name="Front. Microbiol.">
        <title>Genomic-based phylogenetic and metabolic analyses of the genus Natronomonas, and description of Natronomonas aquatica sp. nov.</title>
        <authorList>
            <person name="Garcia-Roldan A."/>
            <person name="Duran-Viseras A."/>
            <person name="de la Haba R.R."/>
            <person name="Corral P."/>
            <person name="Sanchez-Porro C."/>
            <person name="Ventosa A."/>
        </authorList>
    </citation>
    <scope>NUCLEOTIDE SEQUENCE</scope>
    <source>
        <strain evidence="2">F2-12</strain>
    </source>
</reference>
<sequence>MEVTDVETSSSTPTGGAGFFGVETDGGISGIGGTHKHYPIGEDPSNRKTATISSTGAAR</sequence>
<dbReference type="EMBL" id="JAHLKM010000001">
    <property type="protein sequence ID" value="MCQ4332087.1"/>
    <property type="molecule type" value="Genomic_DNA"/>
</dbReference>
<dbReference type="AlphaFoldDB" id="A0A9R1CQ88"/>
<accession>A0A9R1CQ88</accession>
<comment type="caution">
    <text evidence="2">The sequence shown here is derived from an EMBL/GenBank/DDBJ whole genome shotgun (WGS) entry which is preliminary data.</text>
</comment>
<evidence type="ECO:0000256" key="1">
    <source>
        <dbReference type="SAM" id="MobiDB-lite"/>
    </source>
</evidence>
<dbReference type="Proteomes" id="UP001139494">
    <property type="component" value="Unassembled WGS sequence"/>
</dbReference>
<keyword evidence="3" id="KW-1185">Reference proteome</keyword>
<organism evidence="2 3">
    <name type="scientific">Natronomonas aquatica</name>
    <dbReference type="NCBI Taxonomy" id="2841590"/>
    <lineage>
        <taxon>Archaea</taxon>
        <taxon>Methanobacteriati</taxon>
        <taxon>Methanobacteriota</taxon>
        <taxon>Stenosarchaea group</taxon>
        <taxon>Halobacteria</taxon>
        <taxon>Halobacteriales</taxon>
        <taxon>Natronomonadaceae</taxon>
        <taxon>Natronomonas</taxon>
    </lineage>
</organism>
<evidence type="ECO:0000313" key="3">
    <source>
        <dbReference type="Proteomes" id="UP001139494"/>
    </source>
</evidence>
<feature type="compositionally biased region" description="Polar residues" evidence="1">
    <location>
        <begin position="47"/>
        <end position="59"/>
    </location>
</feature>
<proteinExistence type="predicted"/>
<evidence type="ECO:0000313" key="2">
    <source>
        <dbReference type="EMBL" id="MCQ4332087.1"/>
    </source>
</evidence>
<feature type="region of interest" description="Disordered" evidence="1">
    <location>
        <begin position="1"/>
        <end position="59"/>
    </location>
</feature>
<dbReference type="RefSeq" id="WP_256028004.1">
    <property type="nucleotide sequence ID" value="NZ_JAHLKM010000001.1"/>
</dbReference>